<sequence length="67" mass="7127">MPEIAGGIVNIQAPALVTFLRCVVLADNAIIKVFTDMIHTGQFAITEDLPMTNPEVELAEGLRCASG</sequence>
<keyword evidence="2" id="KW-1185">Reference proteome</keyword>
<dbReference type="EMBL" id="BMGJ01000005">
    <property type="protein sequence ID" value="GGD62362.1"/>
    <property type="molecule type" value="Genomic_DNA"/>
</dbReference>
<reference evidence="2" key="1">
    <citation type="journal article" date="2019" name="Int. J. Syst. Evol. Microbiol.">
        <title>The Global Catalogue of Microorganisms (GCM) 10K type strain sequencing project: providing services to taxonomists for standard genome sequencing and annotation.</title>
        <authorList>
            <consortium name="The Broad Institute Genomics Platform"/>
            <consortium name="The Broad Institute Genome Sequencing Center for Infectious Disease"/>
            <person name="Wu L."/>
            <person name="Ma J."/>
        </authorList>
    </citation>
    <scope>NUCLEOTIDE SEQUENCE [LARGE SCALE GENOMIC DNA]</scope>
    <source>
        <strain evidence="2">CGMCC 1.12923</strain>
    </source>
</reference>
<name>A0ABQ1R8Q7_9ALTE</name>
<proteinExistence type="predicted"/>
<evidence type="ECO:0000313" key="2">
    <source>
        <dbReference type="Proteomes" id="UP000614272"/>
    </source>
</evidence>
<organism evidence="1 2">
    <name type="scientific">Lacimicrobium alkaliphilum</name>
    <dbReference type="NCBI Taxonomy" id="1526571"/>
    <lineage>
        <taxon>Bacteria</taxon>
        <taxon>Pseudomonadati</taxon>
        <taxon>Pseudomonadota</taxon>
        <taxon>Gammaproteobacteria</taxon>
        <taxon>Alteromonadales</taxon>
        <taxon>Alteromonadaceae</taxon>
        <taxon>Lacimicrobium</taxon>
    </lineage>
</organism>
<gene>
    <name evidence="1" type="ORF">GCM10011357_17040</name>
</gene>
<accession>A0ABQ1R8Q7</accession>
<protein>
    <submittedName>
        <fullName evidence="1">Uncharacterized protein</fullName>
    </submittedName>
</protein>
<evidence type="ECO:0000313" key="1">
    <source>
        <dbReference type="EMBL" id="GGD62362.1"/>
    </source>
</evidence>
<comment type="caution">
    <text evidence="1">The sequence shown here is derived from an EMBL/GenBank/DDBJ whole genome shotgun (WGS) entry which is preliminary data.</text>
</comment>
<dbReference type="Proteomes" id="UP000614272">
    <property type="component" value="Unassembled WGS sequence"/>
</dbReference>